<proteinExistence type="predicted"/>
<feature type="transmembrane region" description="Helical" evidence="1">
    <location>
        <begin position="218"/>
        <end position="236"/>
    </location>
</feature>
<protein>
    <submittedName>
        <fullName evidence="2">Uncharacterized protein</fullName>
    </submittedName>
</protein>
<name>A0A3G9IK99_9ACTN</name>
<keyword evidence="1" id="KW-0812">Transmembrane</keyword>
<gene>
    <name evidence="2" type="ORF">Back2_07820</name>
</gene>
<reference evidence="2 3" key="1">
    <citation type="submission" date="2018-11" db="EMBL/GenBank/DDBJ databases">
        <title>Complete genome sequence of Nocardioides baekrokdamisoli strain KCTC 39748.</title>
        <authorList>
            <person name="Kang S.W."/>
            <person name="Lee K.C."/>
            <person name="Kim K.K."/>
            <person name="Kim J.S."/>
            <person name="Kim D.S."/>
            <person name="Ko S.H."/>
            <person name="Yang S.H."/>
            <person name="Shin Y.K."/>
            <person name="Lee J.S."/>
        </authorList>
    </citation>
    <scope>NUCLEOTIDE SEQUENCE [LARGE SCALE GENOMIC DNA]</scope>
    <source>
        <strain evidence="2 3">KCTC 39748</strain>
    </source>
</reference>
<dbReference type="OrthoDB" id="512946at2"/>
<feature type="transmembrane region" description="Helical" evidence="1">
    <location>
        <begin position="84"/>
        <end position="102"/>
    </location>
</feature>
<feature type="transmembrane region" description="Helical" evidence="1">
    <location>
        <begin position="185"/>
        <end position="206"/>
    </location>
</feature>
<dbReference type="AlphaFoldDB" id="A0A3G9IK99"/>
<feature type="transmembrane region" description="Helical" evidence="1">
    <location>
        <begin position="274"/>
        <end position="294"/>
    </location>
</feature>
<sequence>MAAADPYAVAPGSARSLRTIWLLATLLLTVGPLVLAVSLAPSIHSSPPTALVWLLFVGSSVHVGATAWFYTVADVRTHMRGHPWRYYWIPLALVVVTAMIAAIASTEAMTWVLSGYFAWQFFHFQKQNLGISALAARSLGAARLTGIERAALTVAGIGGVGWLVAHPALLQIDRHGVFDSWLHPALQAVAACGAGAFVSAVLVGATAAVRRPRSDRPAMFLIIYGTSLAFFLPAFLFESPYAAVAGLTIAHGMQYLLLVGLIAGAPTETVPAQVGVLICLNIAVVLGLVLNQASHLHSGTSGLDRWLFGGYLGAVMAHFVIDAGLWRLRDEFPRAFLTRRLPYLLAPQ</sequence>
<accession>A0A3G9IK99</accession>
<feature type="transmembrane region" description="Helical" evidence="1">
    <location>
        <begin position="306"/>
        <end position="326"/>
    </location>
</feature>
<dbReference type="KEGG" id="nbe:Back2_07820"/>
<feature type="transmembrane region" description="Helical" evidence="1">
    <location>
        <begin position="50"/>
        <end position="72"/>
    </location>
</feature>
<evidence type="ECO:0000313" key="2">
    <source>
        <dbReference type="EMBL" id="BBH16495.1"/>
    </source>
</evidence>
<feature type="transmembrane region" description="Helical" evidence="1">
    <location>
        <begin position="242"/>
        <end position="262"/>
    </location>
</feature>
<evidence type="ECO:0000256" key="1">
    <source>
        <dbReference type="SAM" id="Phobius"/>
    </source>
</evidence>
<dbReference type="RefSeq" id="WP_125566935.1">
    <property type="nucleotide sequence ID" value="NZ_AP019307.1"/>
</dbReference>
<organism evidence="2 3">
    <name type="scientific">Nocardioides baekrokdamisoli</name>
    <dbReference type="NCBI Taxonomy" id="1804624"/>
    <lineage>
        <taxon>Bacteria</taxon>
        <taxon>Bacillati</taxon>
        <taxon>Actinomycetota</taxon>
        <taxon>Actinomycetes</taxon>
        <taxon>Propionibacteriales</taxon>
        <taxon>Nocardioidaceae</taxon>
        <taxon>Nocardioides</taxon>
    </lineage>
</organism>
<keyword evidence="1" id="KW-1133">Transmembrane helix</keyword>
<keyword evidence="1" id="KW-0472">Membrane</keyword>
<evidence type="ECO:0000313" key="3">
    <source>
        <dbReference type="Proteomes" id="UP000271573"/>
    </source>
</evidence>
<dbReference type="Proteomes" id="UP000271573">
    <property type="component" value="Chromosome"/>
</dbReference>
<dbReference type="EMBL" id="AP019307">
    <property type="protein sequence ID" value="BBH16495.1"/>
    <property type="molecule type" value="Genomic_DNA"/>
</dbReference>
<feature type="transmembrane region" description="Helical" evidence="1">
    <location>
        <begin position="20"/>
        <end position="44"/>
    </location>
</feature>
<keyword evidence="3" id="KW-1185">Reference proteome</keyword>